<proteinExistence type="predicted"/>
<accession>A0ACC2T2M2</accession>
<organism evidence="1 2">
    <name type="scientific">Entomophthora muscae</name>
    <dbReference type="NCBI Taxonomy" id="34485"/>
    <lineage>
        <taxon>Eukaryota</taxon>
        <taxon>Fungi</taxon>
        <taxon>Fungi incertae sedis</taxon>
        <taxon>Zoopagomycota</taxon>
        <taxon>Entomophthoromycotina</taxon>
        <taxon>Entomophthoromycetes</taxon>
        <taxon>Entomophthorales</taxon>
        <taxon>Entomophthoraceae</taxon>
        <taxon>Entomophthora</taxon>
    </lineage>
</organism>
<name>A0ACC2T2M2_9FUNG</name>
<sequence>MKPFLYQILLLLALACLAPVLCDSKKINQVTGFVQQGSQAIQDVVDVKEKAIMTIKDLVNGSRITLGVVSLIAGLLFLVVGKFLIRALFALGGACLFGGIAFYIGRMIEKHMPPSTKLIIIVLVVAIIGGMIGFYLLKVGTVLLGALAGVSLAMVIASLKLVEEIGMWIIGACLVIGFCLLAIFLSDIILFALTSMIGSFVFMFGVDCFVVKGFSDFAVGFDVSELNAATTEVIIMCGTTVLLAAIGFLFQFCLSRKRS</sequence>
<evidence type="ECO:0000313" key="2">
    <source>
        <dbReference type="Proteomes" id="UP001165960"/>
    </source>
</evidence>
<protein>
    <submittedName>
        <fullName evidence="1">Uncharacterized protein</fullName>
    </submittedName>
</protein>
<gene>
    <name evidence="1" type="ORF">DSO57_1023774</name>
</gene>
<dbReference type="EMBL" id="QTSX02003676">
    <property type="protein sequence ID" value="KAJ9068919.1"/>
    <property type="molecule type" value="Genomic_DNA"/>
</dbReference>
<keyword evidence="2" id="KW-1185">Reference proteome</keyword>
<reference evidence="1" key="1">
    <citation type="submission" date="2022-04" db="EMBL/GenBank/DDBJ databases">
        <title>Genome of the entomopathogenic fungus Entomophthora muscae.</title>
        <authorList>
            <person name="Elya C."/>
            <person name="Lovett B.R."/>
            <person name="Lee E."/>
            <person name="Macias A.M."/>
            <person name="Hajek A.E."/>
            <person name="De Bivort B.L."/>
            <person name="Kasson M.T."/>
            <person name="De Fine Licht H.H."/>
            <person name="Stajich J.E."/>
        </authorList>
    </citation>
    <scope>NUCLEOTIDE SEQUENCE</scope>
    <source>
        <strain evidence="1">Berkeley</strain>
    </source>
</reference>
<comment type="caution">
    <text evidence="1">The sequence shown here is derived from an EMBL/GenBank/DDBJ whole genome shotgun (WGS) entry which is preliminary data.</text>
</comment>
<dbReference type="Proteomes" id="UP001165960">
    <property type="component" value="Unassembled WGS sequence"/>
</dbReference>
<evidence type="ECO:0000313" key="1">
    <source>
        <dbReference type="EMBL" id="KAJ9068919.1"/>
    </source>
</evidence>